<comment type="caution">
    <text evidence="2">The sequence shown here is derived from an EMBL/GenBank/DDBJ whole genome shotgun (WGS) entry which is preliminary data.</text>
</comment>
<dbReference type="GO" id="GO:0046872">
    <property type="term" value="F:metal ion binding"/>
    <property type="evidence" value="ECO:0007669"/>
    <property type="project" value="InterPro"/>
</dbReference>
<dbReference type="Gene3D" id="2.30.30.40">
    <property type="entry name" value="SH3 Domains"/>
    <property type="match status" value="1"/>
</dbReference>
<dbReference type="SUPFAM" id="SSF159034">
    <property type="entry name" value="Mib/herc2 domain-like"/>
    <property type="match status" value="1"/>
</dbReference>
<dbReference type="AlphaFoldDB" id="A0A9K3GNI6"/>
<sequence length="53" mass="5870">PEYGTQDGGSLSMGRLSSDTGTGWVWVVWADGSRNRYRAGHRGKFDLCYLCKA</sequence>
<dbReference type="Pfam" id="PF06701">
    <property type="entry name" value="MIB_HERC2"/>
    <property type="match status" value="1"/>
</dbReference>
<dbReference type="EMBL" id="BDIP01006046">
    <property type="protein sequence ID" value="GIQ90329.1"/>
    <property type="molecule type" value="Genomic_DNA"/>
</dbReference>
<name>A0A9K3GNI6_9EUKA</name>
<evidence type="ECO:0000259" key="1">
    <source>
        <dbReference type="PROSITE" id="PS51416"/>
    </source>
</evidence>
<evidence type="ECO:0000313" key="3">
    <source>
        <dbReference type="Proteomes" id="UP000265618"/>
    </source>
</evidence>
<reference evidence="2 3" key="1">
    <citation type="journal article" date="2018" name="PLoS ONE">
        <title>The draft genome of Kipferlia bialata reveals reductive genome evolution in fornicate parasites.</title>
        <authorList>
            <person name="Tanifuji G."/>
            <person name="Takabayashi S."/>
            <person name="Kume K."/>
            <person name="Takagi M."/>
            <person name="Nakayama T."/>
            <person name="Kamikawa R."/>
            <person name="Inagaki Y."/>
            <person name="Hashimoto T."/>
        </authorList>
    </citation>
    <scope>NUCLEOTIDE SEQUENCE [LARGE SCALE GENOMIC DNA]</scope>
    <source>
        <strain evidence="2">NY0173</strain>
    </source>
</reference>
<dbReference type="OrthoDB" id="2122982at2759"/>
<evidence type="ECO:0000313" key="2">
    <source>
        <dbReference type="EMBL" id="GIQ90329.1"/>
    </source>
</evidence>
<organism evidence="2 3">
    <name type="scientific">Kipferlia bialata</name>
    <dbReference type="NCBI Taxonomy" id="797122"/>
    <lineage>
        <taxon>Eukaryota</taxon>
        <taxon>Metamonada</taxon>
        <taxon>Carpediemonas-like organisms</taxon>
        <taxon>Kipferlia</taxon>
    </lineage>
</organism>
<dbReference type="GO" id="GO:0016567">
    <property type="term" value="P:protein ubiquitination"/>
    <property type="evidence" value="ECO:0007669"/>
    <property type="project" value="InterPro"/>
</dbReference>
<dbReference type="InterPro" id="IPR010606">
    <property type="entry name" value="Mib_Herc2"/>
</dbReference>
<dbReference type="InterPro" id="IPR037252">
    <property type="entry name" value="Mib_Herc2_sf"/>
</dbReference>
<dbReference type="PROSITE" id="PS51416">
    <property type="entry name" value="MIB_HERC2"/>
    <property type="match status" value="1"/>
</dbReference>
<protein>
    <recommendedName>
        <fullName evidence="1">MIB/HERC2 domain-containing protein</fullName>
    </recommendedName>
</protein>
<dbReference type="GO" id="GO:0004842">
    <property type="term" value="F:ubiquitin-protein transferase activity"/>
    <property type="evidence" value="ECO:0007669"/>
    <property type="project" value="InterPro"/>
</dbReference>
<proteinExistence type="predicted"/>
<keyword evidence="3" id="KW-1185">Reference proteome</keyword>
<dbReference type="Proteomes" id="UP000265618">
    <property type="component" value="Unassembled WGS sequence"/>
</dbReference>
<accession>A0A9K3GNI6</accession>
<feature type="non-terminal residue" evidence="2">
    <location>
        <position position="1"/>
    </location>
</feature>
<feature type="domain" description="MIB/HERC2" evidence="1">
    <location>
        <begin position="1"/>
        <end position="53"/>
    </location>
</feature>
<gene>
    <name evidence="2" type="ORF">KIPB_013080</name>
</gene>